<keyword evidence="2" id="KW-1185">Reference proteome</keyword>
<accession>A0A2V3W6S1</accession>
<organism evidence="1 2">
    <name type="scientific">Pseudogracilibacillus auburnensis</name>
    <dbReference type="NCBI Taxonomy" id="1494959"/>
    <lineage>
        <taxon>Bacteria</taxon>
        <taxon>Bacillati</taxon>
        <taxon>Bacillota</taxon>
        <taxon>Bacilli</taxon>
        <taxon>Bacillales</taxon>
        <taxon>Bacillaceae</taxon>
        <taxon>Pseudogracilibacillus</taxon>
    </lineage>
</organism>
<dbReference type="Proteomes" id="UP000247978">
    <property type="component" value="Unassembled WGS sequence"/>
</dbReference>
<comment type="caution">
    <text evidence="1">The sequence shown here is derived from an EMBL/GenBank/DDBJ whole genome shotgun (WGS) entry which is preliminary data.</text>
</comment>
<protein>
    <submittedName>
        <fullName evidence="1">Uncharacterized protein</fullName>
    </submittedName>
</protein>
<dbReference type="EMBL" id="QJJQ01000003">
    <property type="protein sequence ID" value="PXW88838.1"/>
    <property type="molecule type" value="Genomic_DNA"/>
</dbReference>
<reference evidence="1 2" key="1">
    <citation type="submission" date="2018-05" db="EMBL/GenBank/DDBJ databases">
        <title>Genomic Encyclopedia of Type Strains, Phase IV (KMG-IV): sequencing the most valuable type-strain genomes for metagenomic binning, comparative biology and taxonomic classification.</title>
        <authorList>
            <person name="Goeker M."/>
        </authorList>
    </citation>
    <scope>NUCLEOTIDE SEQUENCE [LARGE SCALE GENOMIC DNA]</scope>
    <source>
        <strain evidence="1 2">DSM 28556</strain>
    </source>
</reference>
<sequence length="50" mass="5609">MDELIPPTDIADRLGGSLEMIYRVYAHSVEKVNGDKTVTAFSNRLKKISE</sequence>
<dbReference type="AlphaFoldDB" id="A0A2V3W6S1"/>
<evidence type="ECO:0000313" key="1">
    <source>
        <dbReference type="EMBL" id="PXW88838.1"/>
    </source>
</evidence>
<name>A0A2V3W6S1_9BACI</name>
<evidence type="ECO:0000313" key="2">
    <source>
        <dbReference type="Proteomes" id="UP000247978"/>
    </source>
</evidence>
<gene>
    <name evidence="1" type="ORF">DFR56_103344</name>
</gene>
<proteinExistence type="predicted"/>